<proteinExistence type="predicted"/>
<comment type="caution">
    <text evidence="1">The sequence shown here is derived from an EMBL/GenBank/DDBJ whole genome shotgun (WGS) entry which is preliminary data.</text>
</comment>
<name>A0A5C6A088_9BACT</name>
<evidence type="ECO:0000313" key="2">
    <source>
        <dbReference type="Proteomes" id="UP000320176"/>
    </source>
</evidence>
<evidence type="ECO:0000313" key="1">
    <source>
        <dbReference type="EMBL" id="TWT92815.1"/>
    </source>
</evidence>
<accession>A0A5C6A088</accession>
<gene>
    <name evidence="1" type="ORF">Pla52n_61800</name>
</gene>
<dbReference type="EMBL" id="SJPN01000010">
    <property type="protein sequence ID" value="TWT92815.1"/>
    <property type="molecule type" value="Genomic_DNA"/>
</dbReference>
<keyword evidence="2" id="KW-1185">Reference proteome</keyword>
<sequence length="87" mass="9831">MRGRRAGLGCGRQRLETEKRLAGYAIDLESRATIVVRLFESKTNTTIRFVPLLPPGLLKVWCCVFLGLRKFMSLLPAQMVAPVSLRR</sequence>
<dbReference type="Proteomes" id="UP000320176">
    <property type="component" value="Unassembled WGS sequence"/>
</dbReference>
<protein>
    <submittedName>
        <fullName evidence="1">Uncharacterized protein</fullName>
    </submittedName>
</protein>
<reference evidence="1 2" key="1">
    <citation type="submission" date="2019-02" db="EMBL/GenBank/DDBJ databases">
        <title>Deep-cultivation of Planctomycetes and their phenomic and genomic characterization uncovers novel biology.</title>
        <authorList>
            <person name="Wiegand S."/>
            <person name="Jogler M."/>
            <person name="Boedeker C."/>
            <person name="Pinto D."/>
            <person name="Vollmers J."/>
            <person name="Rivas-Marin E."/>
            <person name="Kohn T."/>
            <person name="Peeters S.H."/>
            <person name="Heuer A."/>
            <person name="Rast P."/>
            <person name="Oberbeckmann S."/>
            <person name="Bunk B."/>
            <person name="Jeske O."/>
            <person name="Meyerdierks A."/>
            <person name="Storesund J.E."/>
            <person name="Kallscheuer N."/>
            <person name="Luecker S."/>
            <person name="Lage O.M."/>
            <person name="Pohl T."/>
            <person name="Merkel B.J."/>
            <person name="Hornburger P."/>
            <person name="Mueller R.-W."/>
            <person name="Bruemmer F."/>
            <person name="Labrenz M."/>
            <person name="Spormann A.M."/>
            <person name="Op Den Camp H."/>
            <person name="Overmann J."/>
            <person name="Amann R."/>
            <person name="Jetten M.S.M."/>
            <person name="Mascher T."/>
            <person name="Medema M.H."/>
            <person name="Devos D.P."/>
            <person name="Kaster A.-K."/>
            <person name="Ovreas L."/>
            <person name="Rohde M."/>
            <person name="Galperin M.Y."/>
            <person name="Jogler C."/>
        </authorList>
    </citation>
    <scope>NUCLEOTIDE SEQUENCE [LARGE SCALE GENOMIC DNA]</scope>
    <source>
        <strain evidence="1 2">Pla52n</strain>
    </source>
</reference>
<organism evidence="1 2">
    <name type="scientific">Stieleria varia</name>
    <dbReference type="NCBI Taxonomy" id="2528005"/>
    <lineage>
        <taxon>Bacteria</taxon>
        <taxon>Pseudomonadati</taxon>
        <taxon>Planctomycetota</taxon>
        <taxon>Planctomycetia</taxon>
        <taxon>Pirellulales</taxon>
        <taxon>Pirellulaceae</taxon>
        <taxon>Stieleria</taxon>
    </lineage>
</organism>
<dbReference type="AlphaFoldDB" id="A0A5C6A088"/>